<organism evidence="1 2">
    <name type="scientific">Emiliania huxleyi (strain CCMP1516)</name>
    <dbReference type="NCBI Taxonomy" id="280463"/>
    <lineage>
        <taxon>Eukaryota</taxon>
        <taxon>Haptista</taxon>
        <taxon>Haptophyta</taxon>
        <taxon>Prymnesiophyceae</taxon>
        <taxon>Isochrysidales</taxon>
        <taxon>Noelaerhabdaceae</taxon>
        <taxon>Emiliania</taxon>
    </lineage>
</organism>
<name>A0A0D3J2N4_EMIH1</name>
<dbReference type="HOGENOM" id="CLU_661279_0_0_1"/>
<evidence type="ECO:0000313" key="2">
    <source>
        <dbReference type="Proteomes" id="UP000013827"/>
    </source>
</evidence>
<dbReference type="InterPro" id="IPR029063">
    <property type="entry name" value="SAM-dependent_MTases_sf"/>
</dbReference>
<dbReference type="AlphaFoldDB" id="A0A0D3J2N4"/>
<dbReference type="InterPro" id="IPR019410">
    <property type="entry name" value="Methyltransf_16"/>
</dbReference>
<dbReference type="Gene3D" id="3.40.50.150">
    <property type="entry name" value="Vaccinia Virus protein VP39"/>
    <property type="match status" value="1"/>
</dbReference>
<protein>
    <submittedName>
        <fullName evidence="1">Uncharacterized protein</fullName>
    </submittedName>
</protein>
<dbReference type="EnsemblProtists" id="EOD17769">
    <property type="protein sequence ID" value="EOD17769"/>
    <property type="gene ID" value="EMIHUDRAFT_102467"/>
</dbReference>
<keyword evidence="2" id="KW-1185">Reference proteome</keyword>
<dbReference type="KEGG" id="ehx:EMIHUDRAFT_102467"/>
<accession>A0A0D3J2N4</accession>
<proteinExistence type="predicted"/>
<reference evidence="1" key="2">
    <citation type="submission" date="2024-10" db="UniProtKB">
        <authorList>
            <consortium name="EnsemblProtists"/>
        </authorList>
    </citation>
    <scope>IDENTIFICATION</scope>
</reference>
<dbReference type="PaxDb" id="2903-EOD17769"/>
<dbReference type="GeneID" id="17263977"/>
<dbReference type="Proteomes" id="UP000013827">
    <property type="component" value="Unassembled WGS sequence"/>
</dbReference>
<dbReference type="RefSeq" id="XP_005770198.1">
    <property type="nucleotide sequence ID" value="XM_005770141.1"/>
</dbReference>
<dbReference type="PANTHER" id="PTHR14614:SF130">
    <property type="entry name" value="PROTEIN-LYSINE N-METHYLTRANSFERASE EEF2KMT"/>
    <property type="match status" value="1"/>
</dbReference>
<sequence length="416" mass="43839">MAARAVPKRHRAAALAYFGGLATATAIALDEWLDLRKWRTVRHVLTTPVSVDMKLHTRVRAAEGEAGQGCVDWPAGRVLLQWAVDGGVPLRHGSVLEVGAGVGVTSIGLALAASCSSDAGGGGGSDGDPTRVLATDVCDSALANLHRNAAENEAPALLRVERWDAAGGTEAVRRLSRLVDPRTLTHVIGADIVSVPIGSGGGGGNAAGGEAAGGDGLEATLAALLAENPALRVTLLLFNRVSGGAVTALAGAAGMPEGGCTLDPALARFERRCAAHGLRACRSPVPEGCLRHVAEALPLRERGLWALGGVWDGLQLYEALKLAYELLRERDEEDLELAIEEDEAGNPIVKFAHHSNRRFSDKVARDTSDVTGATITDIDCIFGWNEQERERSMQQHYAGLDLASRIERLARVTMMV</sequence>
<dbReference type="SUPFAM" id="SSF53335">
    <property type="entry name" value="S-adenosyl-L-methionine-dependent methyltransferases"/>
    <property type="match status" value="1"/>
</dbReference>
<dbReference type="PANTHER" id="PTHR14614">
    <property type="entry name" value="HEPATOCELLULAR CARCINOMA-ASSOCIATED ANTIGEN"/>
    <property type="match status" value="1"/>
</dbReference>
<reference evidence="2" key="1">
    <citation type="journal article" date="2013" name="Nature">
        <title>Pan genome of the phytoplankton Emiliania underpins its global distribution.</title>
        <authorList>
            <person name="Read B.A."/>
            <person name="Kegel J."/>
            <person name="Klute M.J."/>
            <person name="Kuo A."/>
            <person name="Lefebvre S.C."/>
            <person name="Maumus F."/>
            <person name="Mayer C."/>
            <person name="Miller J."/>
            <person name="Monier A."/>
            <person name="Salamov A."/>
            <person name="Young J."/>
            <person name="Aguilar M."/>
            <person name="Claverie J.M."/>
            <person name="Frickenhaus S."/>
            <person name="Gonzalez K."/>
            <person name="Herman E.K."/>
            <person name="Lin Y.C."/>
            <person name="Napier J."/>
            <person name="Ogata H."/>
            <person name="Sarno A.F."/>
            <person name="Shmutz J."/>
            <person name="Schroeder D."/>
            <person name="de Vargas C."/>
            <person name="Verret F."/>
            <person name="von Dassow P."/>
            <person name="Valentin K."/>
            <person name="Van de Peer Y."/>
            <person name="Wheeler G."/>
            <person name="Dacks J.B."/>
            <person name="Delwiche C.F."/>
            <person name="Dyhrman S.T."/>
            <person name="Glockner G."/>
            <person name="John U."/>
            <person name="Richards T."/>
            <person name="Worden A.Z."/>
            <person name="Zhang X."/>
            <person name="Grigoriev I.V."/>
            <person name="Allen A.E."/>
            <person name="Bidle K."/>
            <person name="Borodovsky M."/>
            <person name="Bowler C."/>
            <person name="Brownlee C."/>
            <person name="Cock J.M."/>
            <person name="Elias M."/>
            <person name="Gladyshev V.N."/>
            <person name="Groth M."/>
            <person name="Guda C."/>
            <person name="Hadaegh A."/>
            <person name="Iglesias-Rodriguez M.D."/>
            <person name="Jenkins J."/>
            <person name="Jones B.M."/>
            <person name="Lawson T."/>
            <person name="Leese F."/>
            <person name="Lindquist E."/>
            <person name="Lobanov A."/>
            <person name="Lomsadze A."/>
            <person name="Malik S.B."/>
            <person name="Marsh M.E."/>
            <person name="Mackinder L."/>
            <person name="Mock T."/>
            <person name="Mueller-Roeber B."/>
            <person name="Pagarete A."/>
            <person name="Parker M."/>
            <person name="Probert I."/>
            <person name="Quesneville H."/>
            <person name="Raines C."/>
            <person name="Rensing S.A."/>
            <person name="Riano-Pachon D.M."/>
            <person name="Richier S."/>
            <person name="Rokitta S."/>
            <person name="Shiraiwa Y."/>
            <person name="Soanes D.M."/>
            <person name="van der Giezen M."/>
            <person name="Wahlund T.M."/>
            <person name="Williams B."/>
            <person name="Wilson W."/>
            <person name="Wolfe G."/>
            <person name="Wurch L.L."/>
        </authorList>
    </citation>
    <scope>NUCLEOTIDE SEQUENCE</scope>
</reference>
<evidence type="ECO:0000313" key="1">
    <source>
        <dbReference type="EnsemblProtists" id="EOD17769"/>
    </source>
</evidence>